<keyword evidence="3" id="KW-1185">Reference proteome</keyword>
<name>A0AAU9IGY9_9CILI</name>
<gene>
    <name evidence="2" type="ORF">BSTOLATCC_MIC6631</name>
</gene>
<keyword evidence="1" id="KW-0472">Membrane</keyword>
<evidence type="ECO:0000313" key="2">
    <source>
        <dbReference type="EMBL" id="CAG9312531.1"/>
    </source>
</evidence>
<evidence type="ECO:0000256" key="1">
    <source>
        <dbReference type="SAM" id="Phobius"/>
    </source>
</evidence>
<proteinExistence type="predicted"/>
<accession>A0AAU9IGY9</accession>
<keyword evidence="1" id="KW-1133">Transmembrane helix</keyword>
<sequence>MGHFKWLLDLSQMENLWCKLLFQLRLSFCFSIQLILYKCYCWLKRKPYFYLQSLLVSIYGNMTLWNNPWFPLDWLCKPCMWISWHSFRSQLY</sequence>
<evidence type="ECO:0000313" key="3">
    <source>
        <dbReference type="Proteomes" id="UP001162131"/>
    </source>
</evidence>
<reference evidence="2" key="1">
    <citation type="submission" date="2021-09" db="EMBL/GenBank/DDBJ databases">
        <authorList>
            <consortium name="AG Swart"/>
            <person name="Singh M."/>
            <person name="Singh A."/>
            <person name="Seah K."/>
            <person name="Emmerich C."/>
        </authorList>
    </citation>
    <scope>NUCLEOTIDE SEQUENCE</scope>
    <source>
        <strain evidence="2">ATCC30299</strain>
    </source>
</reference>
<keyword evidence="1" id="KW-0812">Transmembrane</keyword>
<comment type="caution">
    <text evidence="2">The sequence shown here is derived from an EMBL/GenBank/DDBJ whole genome shotgun (WGS) entry which is preliminary data.</text>
</comment>
<feature type="transmembrane region" description="Helical" evidence="1">
    <location>
        <begin position="20"/>
        <end position="40"/>
    </location>
</feature>
<dbReference type="AlphaFoldDB" id="A0AAU9IGY9"/>
<organism evidence="2 3">
    <name type="scientific">Blepharisma stoltei</name>
    <dbReference type="NCBI Taxonomy" id="1481888"/>
    <lineage>
        <taxon>Eukaryota</taxon>
        <taxon>Sar</taxon>
        <taxon>Alveolata</taxon>
        <taxon>Ciliophora</taxon>
        <taxon>Postciliodesmatophora</taxon>
        <taxon>Heterotrichea</taxon>
        <taxon>Heterotrichida</taxon>
        <taxon>Blepharismidae</taxon>
        <taxon>Blepharisma</taxon>
    </lineage>
</organism>
<protein>
    <submittedName>
        <fullName evidence="2">Uncharacterized protein</fullName>
    </submittedName>
</protein>
<dbReference type="Proteomes" id="UP001162131">
    <property type="component" value="Unassembled WGS sequence"/>
</dbReference>
<dbReference type="EMBL" id="CAJZBQ010000006">
    <property type="protein sequence ID" value="CAG9312531.1"/>
    <property type="molecule type" value="Genomic_DNA"/>
</dbReference>